<dbReference type="Gene3D" id="3.40.50.300">
    <property type="entry name" value="P-loop containing nucleotide triphosphate hydrolases"/>
    <property type="match status" value="2"/>
</dbReference>
<accession>A0A1I5BLX4</accession>
<reference evidence="10 11" key="1">
    <citation type="submission" date="2016-10" db="EMBL/GenBank/DDBJ databases">
        <authorList>
            <person name="de Groot N.N."/>
        </authorList>
    </citation>
    <scope>NUCLEOTIDE SEQUENCE [LARGE SCALE GENOMIC DNA]</scope>
    <source>
        <strain evidence="10 11">DSM 1283</strain>
    </source>
</reference>
<dbReference type="GO" id="GO:0005524">
    <property type="term" value="F:ATP binding"/>
    <property type="evidence" value="ECO:0007669"/>
    <property type="project" value="UniProtKB-KW"/>
</dbReference>
<evidence type="ECO:0000259" key="9">
    <source>
        <dbReference type="PROSITE" id="PS50893"/>
    </source>
</evidence>
<keyword evidence="6 10" id="KW-0067">ATP-binding</keyword>
<dbReference type="PANTHER" id="PTHR43790">
    <property type="entry name" value="CARBOHYDRATE TRANSPORT ATP-BINDING PROTEIN MG119-RELATED"/>
    <property type="match status" value="1"/>
</dbReference>
<dbReference type="STRING" id="1527.SAMN04489757_10186"/>
<organism evidence="10 11">
    <name type="scientific">Anaerocolumna aminovalerica</name>
    <dbReference type="NCBI Taxonomy" id="1527"/>
    <lineage>
        <taxon>Bacteria</taxon>
        <taxon>Bacillati</taxon>
        <taxon>Bacillota</taxon>
        <taxon>Clostridia</taxon>
        <taxon>Lachnospirales</taxon>
        <taxon>Lachnospiraceae</taxon>
        <taxon>Anaerocolumna</taxon>
    </lineage>
</organism>
<evidence type="ECO:0000256" key="4">
    <source>
        <dbReference type="ARBA" id="ARBA00022737"/>
    </source>
</evidence>
<dbReference type="SUPFAM" id="SSF52540">
    <property type="entry name" value="P-loop containing nucleoside triphosphate hydrolases"/>
    <property type="match status" value="2"/>
</dbReference>
<dbReference type="Pfam" id="PF00005">
    <property type="entry name" value="ABC_tran"/>
    <property type="match status" value="2"/>
</dbReference>
<keyword evidence="4" id="KW-0677">Repeat</keyword>
<protein>
    <submittedName>
        <fullName evidence="10">Nucleoside ABC transporter ATP-binding protein</fullName>
    </submittedName>
</protein>
<evidence type="ECO:0000256" key="5">
    <source>
        <dbReference type="ARBA" id="ARBA00022741"/>
    </source>
</evidence>
<keyword evidence="3" id="KW-1003">Cell membrane</keyword>
<keyword evidence="11" id="KW-1185">Reference proteome</keyword>
<dbReference type="InterPro" id="IPR003593">
    <property type="entry name" value="AAA+_ATPase"/>
</dbReference>
<keyword evidence="5" id="KW-0547">Nucleotide-binding</keyword>
<dbReference type="CDD" id="cd03216">
    <property type="entry name" value="ABC_Carb_Monos_I"/>
    <property type="match status" value="1"/>
</dbReference>
<feature type="domain" description="ABC transporter" evidence="9">
    <location>
        <begin position="262"/>
        <end position="506"/>
    </location>
</feature>
<proteinExistence type="predicted"/>
<evidence type="ECO:0000256" key="8">
    <source>
        <dbReference type="ARBA" id="ARBA00023136"/>
    </source>
</evidence>
<dbReference type="InterPro" id="IPR003439">
    <property type="entry name" value="ABC_transporter-like_ATP-bd"/>
</dbReference>
<dbReference type="RefSeq" id="WP_091683487.1">
    <property type="nucleotide sequence ID" value="NZ_BAABFM010000003.1"/>
</dbReference>
<dbReference type="OrthoDB" id="9771863at2"/>
<evidence type="ECO:0000313" key="11">
    <source>
        <dbReference type="Proteomes" id="UP000198806"/>
    </source>
</evidence>
<dbReference type="PROSITE" id="PS00211">
    <property type="entry name" value="ABC_TRANSPORTER_1"/>
    <property type="match status" value="2"/>
</dbReference>
<name>A0A1I5BLX4_9FIRM</name>
<dbReference type="SMART" id="SM00382">
    <property type="entry name" value="AAA"/>
    <property type="match status" value="1"/>
</dbReference>
<dbReference type="FunFam" id="3.40.50.300:FF:000127">
    <property type="entry name" value="Ribose import ATP-binding protein RbsA"/>
    <property type="match status" value="1"/>
</dbReference>
<dbReference type="Proteomes" id="UP000198806">
    <property type="component" value="Unassembled WGS sequence"/>
</dbReference>
<evidence type="ECO:0000256" key="1">
    <source>
        <dbReference type="ARBA" id="ARBA00004202"/>
    </source>
</evidence>
<dbReference type="PANTHER" id="PTHR43790:SF4">
    <property type="entry name" value="GUANOSINE IMPORT ATP-BINDING PROTEIN NUPO"/>
    <property type="match status" value="1"/>
</dbReference>
<dbReference type="GO" id="GO:0005886">
    <property type="term" value="C:plasma membrane"/>
    <property type="evidence" value="ECO:0007669"/>
    <property type="project" value="UniProtKB-SubCell"/>
</dbReference>
<dbReference type="InterPro" id="IPR027417">
    <property type="entry name" value="P-loop_NTPase"/>
</dbReference>
<dbReference type="CDD" id="cd03215">
    <property type="entry name" value="ABC_Carb_Monos_II"/>
    <property type="match status" value="1"/>
</dbReference>
<evidence type="ECO:0000313" key="10">
    <source>
        <dbReference type="EMBL" id="SFN75662.1"/>
    </source>
</evidence>
<dbReference type="InterPro" id="IPR050107">
    <property type="entry name" value="ABC_carbohydrate_import_ATPase"/>
</dbReference>
<dbReference type="GO" id="GO:0016887">
    <property type="term" value="F:ATP hydrolysis activity"/>
    <property type="evidence" value="ECO:0007669"/>
    <property type="project" value="InterPro"/>
</dbReference>
<dbReference type="AlphaFoldDB" id="A0A1I5BLX4"/>
<sequence>MSNSYILELRDIKKVYDNGVVANKGISIGFREGEIHAIVGENGAGKSTLMKIIFGLEKPTQGAIYYKGKEMNFTSPLDSIAVGIGMVHQHFMLVPSFTVLQNIVLGDEPTKFSFINSKASKKKAEELAKQYNFQLSMDEKVSDLSVGMKQKVEILKLLYKGAKVLILDEPTAVLTPQETEQLFVELKKFKENGHTIIFISHKLGEVKQISDRISVIRKGELISTHNTRDVDTETISELMIGRKVEYEYSGIKQEIKSKKVALTIDNITYTQNGIPLLKDLSLKTKTGEILGVVGVEGNGQSELVDVLFGYKRAEKGRILIQDMEISNFRIKEIRERAKVAYIPEDRMRQGIAASASIKENIIASYYDREELNHKFMMNHKAITKVSDQLVKDFNVLCQSSDTEIQSLSGGNIQKVVVAREYNANPEFLIAEQPTRGVDIGSARFIHEKLIELRNKNKSILLFSADLGEALAVSDKIIVMYSGEIVAYFDNLADLTEKELGFYMLGVKRQSPEEIRRLMDEKIN</sequence>
<keyword evidence="7" id="KW-1278">Translocase</keyword>
<evidence type="ECO:0000256" key="3">
    <source>
        <dbReference type="ARBA" id="ARBA00022475"/>
    </source>
</evidence>
<keyword evidence="8" id="KW-0472">Membrane</keyword>
<evidence type="ECO:0000256" key="6">
    <source>
        <dbReference type="ARBA" id="ARBA00022840"/>
    </source>
</evidence>
<feature type="domain" description="ABC transporter" evidence="9">
    <location>
        <begin position="7"/>
        <end position="243"/>
    </location>
</feature>
<comment type="subcellular location">
    <subcellularLocation>
        <location evidence="1">Cell membrane</location>
        <topology evidence="1">Peripheral membrane protein</topology>
    </subcellularLocation>
</comment>
<keyword evidence="2" id="KW-0813">Transport</keyword>
<gene>
    <name evidence="10" type="ORF">SAMN04489757_10186</name>
</gene>
<evidence type="ECO:0000256" key="2">
    <source>
        <dbReference type="ARBA" id="ARBA00022448"/>
    </source>
</evidence>
<dbReference type="EMBL" id="FOWD01000001">
    <property type="protein sequence ID" value="SFN75662.1"/>
    <property type="molecule type" value="Genomic_DNA"/>
</dbReference>
<dbReference type="InterPro" id="IPR017871">
    <property type="entry name" value="ABC_transporter-like_CS"/>
</dbReference>
<dbReference type="PROSITE" id="PS50893">
    <property type="entry name" value="ABC_TRANSPORTER_2"/>
    <property type="match status" value="2"/>
</dbReference>
<evidence type="ECO:0000256" key="7">
    <source>
        <dbReference type="ARBA" id="ARBA00022967"/>
    </source>
</evidence>